<dbReference type="PANTHER" id="PTHR16219">
    <property type="entry name" value="AUGMIN SUBUNIT 4 FAMILY MEMBER"/>
    <property type="match status" value="1"/>
</dbReference>
<dbReference type="GO" id="GO:0070652">
    <property type="term" value="C:HAUS complex"/>
    <property type="evidence" value="ECO:0007669"/>
    <property type="project" value="InterPro"/>
</dbReference>
<dbReference type="InterPro" id="IPR026214">
    <property type="entry name" value="HAUS4_met"/>
</dbReference>
<reference evidence="1 2" key="1">
    <citation type="submission" date="2024-01" db="EMBL/GenBank/DDBJ databases">
        <authorList>
            <person name="Alioto T."/>
            <person name="Alioto T."/>
            <person name="Gomez Garrido J."/>
        </authorList>
    </citation>
    <scope>NUCLEOTIDE SEQUENCE [LARGE SCALE GENOMIC DNA]</scope>
</reference>
<dbReference type="GO" id="GO:0007098">
    <property type="term" value="P:centrosome cycle"/>
    <property type="evidence" value="ECO:0007669"/>
    <property type="project" value="InterPro"/>
</dbReference>
<dbReference type="Pfam" id="PF14735">
    <property type="entry name" value="HAUS4"/>
    <property type="match status" value="1"/>
</dbReference>
<sequence>MSAGAESTNVSSLGKGDSLHQQVLASFPLCDMTEEDLTQNPQLCKLLATLAQHVDQTGLTVSLKTELEKAEQRLQSQRRLWLRSESLHKGLQEMIQDHCVRKQHATVPPDQNMFYATMEKCLLVAQCVKQLDPSSTTDQDQPFILGLNPHQVMELMPLEKNVKRMKQSLPRELEKHLKKKCLSLLSYYQPECENESEGLKNSKLSHLSSLLDKEKKRAESLKETCRENTVLLQRQAQLYLSELLKCIQLLQSLILDHRLRIQSDLDRKKLDYSESKCELVIQKIKTEMVEIQLDTYTADAIPAHKKIRGKLESELKACQVEKQSTELKLASFEILGKEFEALAEEYSKLRQEIEVKNWAMKELTMYNNK</sequence>
<keyword evidence="2" id="KW-1185">Reference proteome</keyword>
<evidence type="ECO:0000313" key="1">
    <source>
        <dbReference type="EMBL" id="CAK6965323.1"/>
    </source>
</evidence>
<dbReference type="AlphaFoldDB" id="A0AAV1P1B4"/>
<protein>
    <submittedName>
        <fullName evidence="1">HAUS augmin-like complex subunit 4</fullName>
    </submittedName>
</protein>
<proteinExistence type="predicted"/>
<dbReference type="EMBL" id="CAWUFR010000081">
    <property type="protein sequence ID" value="CAK6965323.1"/>
    <property type="molecule type" value="Genomic_DNA"/>
</dbReference>
<dbReference type="Proteomes" id="UP001314229">
    <property type="component" value="Unassembled WGS sequence"/>
</dbReference>
<accession>A0AAV1P1B4</accession>
<gene>
    <name evidence="1" type="ORF">FSCOSCO3_A037146</name>
</gene>
<dbReference type="GO" id="GO:0051011">
    <property type="term" value="F:microtubule minus-end binding"/>
    <property type="evidence" value="ECO:0007669"/>
    <property type="project" value="TreeGrafter"/>
</dbReference>
<name>A0AAV1P1B4_SCOSC</name>
<dbReference type="PANTHER" id="PTHR16219:SF1">
    <property type="entry name" value="HAUS AUGMIN-LIKE COMPLEX SUBUNIT 4"/>
    <property type="match status" value="1"/>
</dbReference>
<dbReference type="GO" id="GO:0051225">
    <property type="term" value="P:spindle assembly"/>
    <property type="evidence" value="ECO:0007669"/>
    <property type="project" value="InterPro"/>
</dbReference>
<comment type="caution">
    <text evidence="1">The sequence shown here is derived from an EMBL/GenBank/DDBJ whole genome shotgun (WGS) entry which is preliminary data.</text>
</comment>
<dbReference type="InterPro" id="IPR029327">
    <property type="entry name" value="HAUS4"/>
</dbReference>
<evidence type="ECO:0000313" key="2">
    <source>
        <dbReference type="Proteomes" id="UP001314229"/>
    </source>
</evidence>
<dbReference type="PRINTS" id="PR02090">
    <property type="entry name" value="HAUSAUGMINL4"/>
</dbReference>
<organism evidence="1 2">
    <name type="scientific">Scomber scombrus</name>
    <name type="common">Atlantic mackerel</name>
    <name type="synonym">Scomber vernalis</name>
    <dbReference type="NCBI Taxonomy" id="13677"/>
    <lineage>
        <taxon>Eukaryota</taxon>
        <taxon>Metazoa</taxon>
        <taxon>Chordata</taxon>
        <taxon>Craniata</taxon>
        <taxon>Vertebrata</taxon>
        <taxon>Euteleostomi</taxon>
        <taxon>Actinopterygii</taxon>
        <taxon>Neopterygii</taxon>
        <taxon>Teleostei</taxon>
        <taxon>Neoteleostei</taxon>
        <taxon>Acanthomorphata</taxon>
        <taxon>Pelagiaria</taxon>
        <taxon>Scombriformes</taxon>
        <taxon>Scombridae</taxon>
        <taxon>Scomber</taxon>
    </lineage>
</organism>